<dbReference type="GO" id="GO:0008017">
    <property type="term" value="F:microtubule binding"/>
    <property type="evidence" value="ECO:0007669"/>
    <property type="project" value="TreeGrafter"/>
</dbReference>
<feature type="domain" description="GED" evidence="3">
    <location>
        <begin position="647"/>
        <end position="737"/>
    </location>
</feature>
<dbReference type="Pfam" id="PF01031">
    <property type="entry name" value="Dynamin_M"/>
    <property type="match status" value="1"/>
</dbReference>
<dbReference type="Gene3D" id="3.40.50.300">
    <property type="entry name" value="P-loop containing nucleotide triphosphate hydrolases"/>
    <property type="match status" value="1"/>
</dbReference>
<dbReference type="InterPro" id="IPR030381">
    <property type="entry name" value="G_DYNAMIN_dom"/>
</dbReference>
<dbReference type="InterPro" id="IPR001401">
    <property type="entry name" value="Dynamin_GTPase"/>
</dbReference>
<evidence type="ECO:0000259" key="4">
    <source>
        <dbReference type="PROSITE" id="PS51718"/>
    </source>
</evidence>
<dbReference type="GO" id="GO:0005525">
    <property type="term" value="F:GTP binding"/>
    <property type="evidence" value="ECO:0007669"/>
    <property type="project" value="InterPro"/>
</dbReference>
<dbReference type="InterPro" id="IPR020850">
    <property type="entry name" value="GED_dom"/>
</dbReference>
<organism>
    <name type="scientific">Pyricularia oryzae (strain P131)</name>
    <name type="common">Rice blast fungus</name>
    <name type="synonym">Magnaporthe oryzae</name>
    <dbReference type="NCBI Taxonomy" id="1143193"/>
    <lineage>
        <taxon>Eukaryota</taxon>
        <taxon>Fungi</taxon>
        <taxon>Dikarya</taxon>
        <taxon>Ascomycota</taxon>
        <taxon>Pezizomycotina</taxon>
        <taxon>Sordariomycetes</taxon>
        <taxon>Sordariomycetidae</taxon>
        <taxon>Magnaporthales</taxon>
        <taxon>Pyriculariaceae</taxon>
        <taxon>Pyricularia</taxon>
    </lineage>
</organism>
<dbReference type="FunFam" id="3.40.50.300:FF:001425">
    <property type="entry name" value="Dynamin GTPase, putative"/>
    <property type="match status" value="1"/>
</dbReference>
<dbReference type="Pfam" id="PF00350">
    <property type="entry name" value="Dynamin_N"/>
    <property type="match status" value="1"/>
</dbReference>
<evidence type="ECO:0000313" key="5">
    <source>
        <dbReference type="EMBL" id="ELQ57911.1"/>
    </source>
</evidence>
<dbReference type="PRINTS" id="PR00195">
    <property type="entry name" value="DYNAMIN"/>
</dbReference>
<dbReference type="PROSITE" id="PS51388">
    <property type="entry name" value="GED"/>
    <property type="match status" value="1"/>
</dbReference>
<dbReference type="AlphaFoldDB" id="L7IPP0"/>
<dbReference type="GO" id="GO:0005739">
    <property type="term" value="C:mitochondrion"/>
    <property type="evidence" value="ECO:0007669"/>
    <property type="project" value="TreeGrafter"/>
</dbReference>
<evidence type="ECO:0000259" key="3">
    <source>
        <dbReference type="PROSITE" id="PS51388"/>
    </source>
</evidence>
<dbReference type="Gene3D" id="1.20.120.1240">
    <property type="entry name" value="Dynamin, middle domain"/>
    <property type="match status" value="1"/>
</dbReference>
<gene>
    <name evidence="5" type="ORF">OOW_P131scaffold01777g1</name>
</gene>
<dbReference type="InterPro" id="IPR027417">
    <property type="entry name" value="P-loop_NTPase"/>
</dbReference>
<dbReference type="GO" id="GO:0006897">
    <property type="term" value="P:endocytosis"/>
    <property type="evidence" value="ECO:0007669"/>
    <property type="project" value="TreeGrafter"/>
</dbReference>
<dbReference type="GO" id="GO:0003924">
    <property type="term" value="F:GTPase activity"/>
    <property type="evidence" value="ECO:0007669"/>
    <property type="project" value="InterPro"/>
</dbReference>
<sequence>MGVPDDSSSFNKLFHGSTLEEFQTTEQRILLDTISHVRKCGLDSILSLPQIVVCGDQSAGKSSVLEALTEIPFPRNDNLCTRFATEISLRREAVDKITVKIVPDSSRPEHEKQNIKAFSQSITTFADLPIVIDAAMTVLGISGSDDASSTSAFAKDTLSIDIDGPNRPQLTLVDIPGLIQTSTKGVSDNDVEIVKEITDYYISQPRTICLAVVSATNDAANQGILQQVRKFDPLGERTLGVITKPDKLEAGSGSEKKFLELARNEDVFFQLGWHVIKNRKFEERNFSFEERNTSETNFFRSSSFRTLPQETCGIDTLRTRLSHLLYGHVKNELPRLMGDLEVALESSKSELEPLGDSRSTALDCRTYLTHLSMDCHEICKAALNGHYEHEFFRSGGENAFSLKNKSTIARLRAAIQYCNSQFSEDIWTRGHKYQIPAVVHADLVSDSSVEGEISTQAKIATPGPKRLSKTKVTEWVKRLIQRSRGTELFGSFNPNVIAELFWEQSQPWAKFAESHIDLVSYICEQFYDVLLKKRGAKDVASRIWSFKVRQRLEERKVKAREELRMLIEDLKGFPINYNHYYTDNLHRTGEDKLRTWLNAINPALLEHRSSMNCSRGAHYDKFDLELVIGTLFKATSESSVDMEKFSCEEALDCLHAIYKVQLKVFVANVTNQVIERHMLRDLEHVFSPLVVATMNDTEVKSVALESSAIHHQRKFLLDRISKLEESRVIFRNAVGML</sequence>
<dbReference type="GO" id="GO:0016559">
    <property type="term" value="P:peroxisome fission"/>
    <property type="evidence" value="ECO:0007669"/>
    <property type="project" value="TreeGrafter"/>
</dbReference>
<dbReference type="InterPro" id="IPR022812">
    <property type="entry name" value="Dynamin"/>
</dbReference>
<dbReference type="PANTHER" id="PTHR11566">
    <property type="entry name" value="DYNAMIN"/>
    <property type="match status" value="1"/>
</dbReference>
<dbReference type="GO" id="GO:0005874">
    <property type="term" value="C:microtubule"/>
    <property type="evidence" value="ECO:0007669"/>
    <property type="project" value="TreeGrafter"/>
</dbReference>
<evidence type="ECO:0000256" key="2">
    <source>
        <dbReference type="ARBA" id="ARBA00023134"/>
    </source>
</evidence>
<dbReference type="SUPFAM" id="SSF52540">
    <property type="entry name" value="P-loop containing nucleoside triphosphate hydrolases"/>
    <property type="match status" value="1"/>
</dbReference>
<protein>
    <recommendedName>
        <fullName evidence="6">Interferon-induced GTP-binding protein Mx</fullName>
    </recommendedName>
</protein>
<keyword evidence="1" id="KW-0547">Nucleotide-binding</keyword>
<dbReference type="InterPro" id="IPR000375">
    <property type="entry name" value="Dynamin_stalk"/>
</dbReference>
<accession>L7IPP0</accession>
<dbReference type="GO" id="GO:0016020">
    <property type="term" value="C:membrane"/>
    <property type="evidence" value="ECO:0007669"/>
    <property type="project" value="TreeGrafter"/>
</dbReference>
<dbReference type="CDD" id="cd08771">
    <property type="entry name" value="DLP_1"/>
    <property type="match status" value="1"/>
</dbReference>
<dbReference type="GO" id="GO:0048312">
    <property type="term" value="P:intracellular distribution of mitochondria"/>
    <property type="evidence" value="ECO:0007669"/>
    <property type="project" value="TreeGrafter"/>
</dbReference>
<dbReference type="SMART" id="SM00053">
    <property type="entry name" value="DYNc"/>
    <property type="match status" value="1"/>
</dbReference>
<keyword evidence="2" id="KW-0342">GTP-binding</keyword>
<dbReference type="EMBL" id="JH794920">
    <property type="protein sequence ID" value="ELQ57911.1"/>
    <property type="molecule type" value="Genomic_DNA"/>
</dbReference>
<name>L7IPP0_PYRO1</name>
<dbReference type="GO" id="GO:0000266">
    <property type="term" value="P:mitochondrial fission"/>
    <property type="evidence" value="ECO:0007669"/>
    <property type="project" value="TreeGrafter"/>
</dbReference>
<reference evidence="5" key="1">
    <citation type="journal article" date="2012" name="PLoS Genet.">
        <title>Comparative analysis of the genomes of two field isolates of the rice blast fungus Magnaporthe oryzae.</title>
        <authorList>
            <person name="Xue M."/>
            <person name="Yang J."/>
            <person name="Li Z."/>
            <person name="Hu S."/>
            <person name="Yao N."/>
            <person name="Dean R.A."/>
            <person name="Zhao W."/>
            <person name="Shen M."/>
            <person name="Zhang H."/>
            <person name="Li C."/>
            <person name="Liu L."/>
            <person name="Cao L."/>
            <person name="Xu X."/>
            <person name="Xing Y."/>
            <person name="Hsiang T."/>
            <person name="Zhang Z."/>
            <person name="Xu J.R."/>
            <person name="Peng Y.L."/>
        </authorList>
    </citation>
    <scope>NUCLEOTIDE SEQUENCE [LARGE SCALE GENOMIC DNA]</scope>
    <source>
        <strain evidence="5">P131</strain>
    </source>
</reference>
<evidence type="ECO:0000256" key="1">
    <source>
        <dbReference type="ARBA" id="ARBA00022741"/>
    </source>
</evidence>
<dbReference type="PROSITE" id="PS51718">
    <property type="entry name" value="G_DYNAMIN_2"/>
    <property type="match status" value="1"/>
</dbReference>
<dbReference type="PANTHER" id="PTHR11566:SF66">
    <property type="entry name" value="INTERFERON-INDUCED GTP-BINDING PROTEIN MX"/>
    <property type="match status" value="1"/>
</dbReference>
<feature type="domain" description="Dynamin-type G" evidence="4">
    <location>
        <begin position="45"/>
        <end position="334"/>
    </location>
</feature>
<dbReference type="InterPro" id="IPR045063">
    <property type="entry name" value="Dynamin_N"/>
</dbReference>
<evidence type="ECO:0008006" key="6">
    <source>
        <dbReference type="Google" id="ProtNLM"/>
    </source>
</evidence>
<proteinExistence type="predicted"/>